<evidence type="ECO:0000313" key="2">
    <source>
        <dbReference type="Proteomes" id="UP000637788"/>
    </source>
</evidence>
<dbReference type="Proteomes" id="UP000637788">
    <property type="component" value="Unassembled WGS sequence"/>
</dbReference>
<evidence type="ECO:0000313" key="1">
    <source>
        <dbReference type="EMBL" id="GGK82927.1"/>
    </source>
</evidence>
<comment type="caution">
    <text evidence="1">The sequence shown here is derived from an EMBL/GenBank/DDBJ whole genome shotgun (WGS) entry which is preliminary data.</text>
</comment>
<accession>A0A917R0U7</accession>
<sequence length="98" mass="10174">MVTFMEATLWTPPVRFKVHFHDAIGDQFGSASGYARISFGSVRIIRCVRIGGLGCRLGVAAAGRLGTGTRAWTLLAGRAAGGGPLGAARARHPAAVQP</sequence>
<reference evidence="1" key="1">
    <citation type="journal article" date="2014" name="Int. J. Syst. Evol. Microbiol.">
        <title>Complete genome sequence of Corynebacterium casei LMG S-19264T (=DSM 44701T), isolated from a smear-ripened cheese.</title>
        <authorList>
            <consortium name="US DOE Joint Genome Institute (JGI-PGF)"/>
            <person name="Walter F."/>
            <person name="Albersmeier A."/>
            <person name="Kalinowski J."/>
            <person name="Ruckert C."/>
        </authorList>
    </citation>
    <scope>NUCLEOTIDE SEQUENCE</scope>
    <source>
        <strain evidence="1">JCM 3035</strain>
    </source>
</reference>
<organism evidence="1 2">
    <name type="scientific">Streptomyces flaveus</name>
    <dbReference type="NCBI Taxonomy" id="66370"/>
    <lineage>
        <taxon>Bacteria</taxon>
        <taxon>Bacillati</taxon>
        <taxon>Actinomycetota</taxon>
        <taxon>Actinomycetes</taxon>
        <taxon>Kitasatosporales</taxon>
        <taxon>Streptomycetaceae</taxon>
        <taxon>Streptomyces</taxon>
        <taxon>Streptomyces aurantiacus group</taxon>
    </lineage>
</organism>
<reference evidence="1" key="2">
    <citation type="submission" date="2020-09" db="EMBL/GenBank/DDBJ databases">
        <authorList>
            <person name="Sun Q."/>
            <person name="Ohkuma M."/>
        </authorList>
    </citation>
    <scope>NUCLEOTIDE SEQUENCE</scope>
    <source>
        <strain evidence="1">JCM 3035</strain>
    </source>
</reference>
<name>A0A917R0U7_9ACTN</name>
<proteinExistence type="predicted"/>
<dbReference type="EMBL" id="BMPQ01000013">
    <property type="protein sequence ID" value="GGK82927.1"/>
    <property type="molecule type" value="Genomic_DNA"/>
</dbReference>
<dbReference type="AlphaFoldDB" id="A0A917R0U7"/>
<protein>
    <submittedName>
        <fullName evidence="1">Uncharacterized protein</fullName>
    </submittedName>
</protein>
<gene>
    <name evidence="1" type="ORF">GCM10010094_50090</name>
</gene>
<keyword evidence="2" id="KW-1185">Reference proteome</keyword>